<name>A0A450SQH4_9GAMM</name>
<comment type="subcellular location">
    <subcellularLocation>
        <location evidence="1 6">Cytoplasm</location>
    </subcellularLocation>
</comment>
<dbReference type="HAMAP" id="MF_00040">
    <property type="entry name" value="RRF"/>
    <property type="match status" value="1"/>
</dbReference>
<dbReference type="EMBL" id="CAADEX010000056">
    <property type="protein sequence ID" value="VFJ56184.1"/>
    <property type="molecule type" value="Genomic_DNA"/>
</dbReference>
<evidence type="ECO:0000256" key="6">
    <source>
        <dbReference type="HAMAP-Rule" id="MF_00040"/>
    </source>
</evidence>
<dbReference type="FunFam" id="1.10.132.20:FF:000001">
    <property type="entry name" value="Ribosome-recycling factor"/>
    <property type="match status" value="1"/>
</dbReference>
<comment type="similarity">
    <text evidence="2 6">Belongs to the RRF family.</text>
</comment>
<accession>A0A450SQH4</accession>
<keyword evidence="3 6" id="KW-0963">Cytoplasm</keyword>
<dbReference type="Pfam" id="PF01765">
    <property type="entry name" value="RRF"/>
    <property type="match status" value="1"/>
</dbReference>
<dbReference type="GO" id="GO:0005829">
    <property type="term" value="C:cytosol"/>
    <property type="evidence" value="ECO:0007669"/>
    <property type="project" value="GOC"/>
</dbReference>
<dbReference type="PANTHER" id="PTHR20982:SF3">
    <property type="entry name" value="MITOCHONDRIAL RIBOSOME RECYCLING FACTOR PSEUDO 1"/>
    <property type="match status" value="1"/>
</dbReference>
<dbReference type="GO" id="GO:0043023">
    <property type="term" value="F:ribosomal large subunit binding"/>
    <property type="evidence" value="ECO:0007669"/>
    <property type="project" value="TreeGrafter"/>
</dbReference>
<evidence type="ECO:0000256" key="4">
    <source>
        <dbReference type="ARBA" id="ARBA00022917"/>
    </source>
</evidence>
<organism evidence="9">
    <name type="scientific">Candidatus Kentrum sp. DK</name>
    <dbReference type="NCBI Taxonomy" id="2126562"/>
    <lineage>
        <taxon>Bacteria</taxon>
        <taxon>Pseudomonadati</taxon>
        <taxon>Pseudomonadota</taxon>
        <taxon>Gammaproteobacteria</taxon>
        <taxon>Candidatus Kentrum</taxon>
    </lineage>
</organism>
<evidence type="ECO:0000256" key="7">
    <source>
        <dbReference type="SAM" id="Coils"/>
    </source>
</evidence>
<sequence>MIEEIKSDAQARMKKSLESLTDAFRKIRTGRAHTSLLDHIMVPYYGTDTPLNQVAGIAVADSRTLTVTVWDTKAAPAIEKAIRNSELGLNPISAGNVMRIPLPSLTEDRRKDMTRAVRQEAEAARVAVRNIRRDANHSLKTLVKDKDITEDDERRAEEQIQKFTDKSIKEIDELLAAKESDLMEI</sequence>
<dbReference type="CDD" id="cd00520">
    <property type="entry name" value="RRF"/>
    <property type="match status" value="1"/>
</dbReference>
<feature type="coiled-coil region" evidence="7">
    <location>
        <begin position="139"/>
        <end position="166"/>
    </location>
</feature>
<evidence type="ECO:0000256" key="5">
    <source>
        <dbReference type="ARBA" id="ARBA00025050"/>
    </source>
</evidence>
<protein>
    <recommendedName>
        <fullName evidence="6">Ribosome-recycling factor</fullName>
        <shortName evidence="6">RRF</shortName>
    </recommendedName>
    <alternativeName>
        <fullName evidence="6">Ribosome-releasing factor</fullName>
    </alternativeName>
</protein>
<evidence type="ECO:0000259" key="8">
    <source>
        <dbReference type="Pfam" id="PF01765"/>
    </source>
</evidence>
<dbReference type="Gene3D" id="1.10.132.20">
    <property type="entry name" value="Ribosome-recycling factor"/>
    <property type="match status" value="1"/>
</dbReference>
<evidence type="ECO:0000256" key="1">
    <source>
        <dbReference type="ARBA" id="ARBA00004496"/>
    </source>
</evidence>
<dbReference type="AlphaFoldDB" id="A0A450SQH4"/>
<keyword evidence="4 6" id="KW-0648">Protein biosynthesis</keyword>
<dbReference type="NCBIfam" id="TIGR00496">
    <property type="entry name" value="frr"/>
    <property type="match status" value="1"/>
</dbReference>
<comment type="function">
    <text evidence="5 6">Responsible for the release of ribosomes from messenger RNA at the termination of protein biosynthesis. May increase the efficiency of translation by recycling ribosomes from one round of translation to another.</text>
</comment>
<dbReference type="InterPro" id="IPR002661">
    <property type="entry name" value="Ribosome_recyc_fac"/>
</dbReference>
<dbReference type="InterPro" id="IPR036191">
    <property type="entry name" value="RRF_sf"/>
</dbReference>
<dbReference type="InterPro" id="IPR023584">
    <property type="entry name" value="Ribosome_recyc_fac_dom"/>
</dbReference>
<gene>
    <name evidence="6" type="primary">frr</name>
    <name evidence="9" type="ORF">BECKDK2373B_GA0170837_105625</name>
</gene>
<dbReference type="FunFam" id="3.30.1360.40:FF:000001">
    <property type="entry name" value="Ribosome-recycling factor"/>
    <property type="match status" value="1"/>
</dbReference>
<keyword evidence="7" id="KW-0175">Coiled coil</keyword>
<dbReference type="PANTHER" id="PTHR20982">
    <property type="entry name" value="RIBOSOME RECYCLING FACTOR"/>
    <property type="match status" value="1"/>
</dbReference>
<dbReference type="GO" id="GO:0002184">
    <property type="term" value="P:cytoplasmic translational termination"/>
    <property type="evidence" value="ECO:0007669"/>
    <property type="project" value="TreeGrafter"/>
</dbReference>
<feature type="domain" description="Ribosome recycling factor" evidence="8">
    <location>
        <begin position="21"/>
        <end position="183"/>
    </location>
</feature>
<evidence type="ECO:0000256" key="3">
    <source>
        <dbReference type="ARBA" id="ARBA00022490"/>
    </source>
</evidence>
<reference evidence="9" key="1">
    <citation type="submission" date="2019-02" db="EMBL/GenBank/DDBJ databases">
        <authorList>
            <person name="Gruber-Vodicka R. H."/>
            <person name="Seah K. B. B."/>
        </authorList>
    </citation>
    <scope>NUCLEOTIDE SEQUENCE</scope>
    <source>
        <strain evidence="9">BECK_DK47</strain>
    </source>
</reference>
<dbReference type="Gene3D" id="3.30.1360.40">
    <property type="match status" value="1"/>
</dbReference>
<evidence type="ECO:0000313" key="9">
    <source>
        <dbReference type="EMBL" id="VFJ56184.1"/>
    </source>
</evidence>
<dbReference type="SUPFAM" id="SSF55194">
    <property type="entry name" value="Ribosome recycling factor, RRF"/>
    <property type="match status" value="1"/>
</dbReference>
<proteinExistence type="inferred from homology"/>
<evidence type="ECO:0000256" key="2">
    <source>
        <dbReference type="ARBA" id="ARBA00005912"/>
    </source>
</evidence>